<dbReference type="EMBL" id="APKE01000005">
    <property type="protein sequence ID" value="KAF0677331.1"/>
    <property type="molecule type" value="Genomic_DNA"/>
</dbReference>
<dbReference type="InterPro" id="IPR004792">
    <property type="entry name" value="BaiN-like"/>
</dbReference>
<gene>
    <name evidence="6" type="ORF">PMES_00378</name>
</gene>
<dbReference type="OrthoDB" id="5288829at2"/>
<sequence length="404" mass="42787">MDDIWGGRGGGAKGAAFALVIGAGPAGLMAAEQIAAAGLRVLVAEQMPSPARKFLMAGKSGLNLTKDEPLERCLPAYGPRAEQLRPHIEAFGPAQLMAWAEALGQPLFTGSTGRVFPVAMKASPLLRAWLARLERDGAVLRRRWRWRGFEEGRFDFDTPGGPVTLSPGAAVLACGGASWPRLGSDGQWTRLVPADVPVHPFAPANAGLRVDWSTHMARHYGSPVKGGALLAGPHRHRGEFVISRRGLEGGGIYAMSRAVREGAPLHLDLLADLPVEAVHARLSSGPRKASTTAWLRRALNLTPAQIALVMEFARPLTRGPELAAMLKALPLRHDGLRPLEEAISSAGGLGWGALGPDLQLMDHPGMFAAGEMIDWEAPTGGYLLTASMATGRAAGRAAARLLEN</sequence>
<dbReference type="SUPFAM" id="SSF160996">
    <property type="entry name" value="HI0933 insert domain-like"/>
    <property type="match status" value="1"/>
</dbReference>
<name>A0A921NQZ3_9RHOB</name>
<reference evidence="6" key="1">
    <citation type="submission" date="2013-03" db="EMBL/GenBank/DDBJ databases">
        <title>Genome Sequence of the Profundibacterium mesophilum strain KAUST100406-0324T from Red Sea, a novel genus in the family Rhodobacteraceae.</title>
        <authorList>
            <person name="Essack M."/>
            <person name="Alam I."/>
            <person name="Lafi F."/>
            <person name="Alawi W."/>
            <person name="Kamanu F."/>
            <person name="Al-Suwailem A."/>
            <person name="Lee O.O."/>
            <person name="Xu Y."/>
            <person name="Bajic V."/>
            <person name="Qian P.-Y."/>
            <person name="Archer J."/>
        </authorList>
    </citation>
    <scope>NUCLEOTIDE SEQUENCE</scope>
    <source>
        <strain evidence="6">KAUST100406-0324</strain>
    </source>
</reference>
<accession>A0A921NQZ3</accession>
<dbReference type="InterPro" id="IPR036188">
    <property type="entry name" value="FAD/NAD-bd_sf"/>
</dbReference>
<dbReference type="Pfam" id="PF03486">
    <property type="entry name" value="HI0933_like"/>
    <property type="match status" value="1"/>
</dbReference>
<dbReference type="AlphaFoldDB" id="A0A921NQZ3"/>
<evidence type="ECO:0000259" key="5">
    <source>
        <dbReference type="Pfam" id="PF22780"/>
    </source>
</evidence>
<dbReference type="Gene3D" id="2.40.30.10">
    <property type="entry name" value="Translation factors"/>
    <property type="match status" value="1"/>
</dbReference>
<evidence type="ECO:0000256" key="2">
    <source>
        <dbReference type="ARBA" id="ARBA00022630"/>
    </source>
</evidence>
<dbReference type="Pfam" id="PF22780">
    <property type="entry name" value="HI0933_like_1st"/>
    <property type="match status" value="1"/>
</dbReference>
<dbReference type="SUPFAM" id="SSF51905">
    <property type="entry name" value="FAD/NAD(P)-binding domain"/>
    <property type="match status" value="1"/>
</dbReference>
<dbReference type="PANTHER" id="PTHR42887:SF1">
    <property type="entry name" value="BLR3961 PROTEIN"/>
    <property type="match status" value="1"/>
</dbReference>
<dbReference type="PANTHER" id="PTHR42887">
    <property type="entry name" value="OS12G0638800 PROTEIN"/>
    <property type="match status" value="1"/>
</dbReference>
<comment type="cofactor">
    <cofactor evidence="1">
        <name>FAD</name>
        <dbReference type="ChEBI" id="CHEBI:57692"/>
    </cofactor>
</comment>
<feature type="domain" description="RsdA/BaiN/AoA(So)-like Rossmann fold-like" evidence="4">
    <location>
        <begin position="19"/>
        <end position="396"/>
    </location>
</feature>
<protein>
    <submittedName>
        <fullName evidence="6">Flavoprotein</fullName>
    </submittedName>
</protein>
<evidence type="ECO:0000256" key="1">
    <source>
        <dbReference type="ARBA" id="ARBA00001974"/>
    </source>
</evidence>
<keyword evidence="3" id="KW-0274">FAD</keyword>
<keyword evidence="2" id="KW-0285">Flavoprotein</keyword>
<dbReference type="InterPro" id="IPR022460">
    <property type="entry name" value="Flavoprotein_PP4765"/>
</dbReference>
<evidence type="ECO:0000259" key="4">
    <source>
        <dbReference type="Pfam" id="PF03486"/>
    </source>
</evidence>
<evidence type="ECO:0000313" key="7">
    <source>
        <dbReference type="Proteomes" id="UP000698242"/>
    </source>
</evidence>
<dbReference type="InterPro" id="IPR057661">
    <property type="entry name" value="RsdA/BaiN/AoA(So)_Rossmann"/>
</dbReference>
<evidence type="ECO:0000313" key="6">
    <source>
        <dbReference type="EMBL" id="KAF0677331.1"/>
    </source>
</evidence>
<proteinExistence type="predicted"/>
<dbReference type="Gene3D" id="1.10.8.260">
    <property type="entry name" value="HI0933 insert domain-like"/>
    <property type="match status" value="1"/>
</dbReference>
<evidence type="ECO:0000256" key="3">
    <source>
        <dbReference type="ARBA" id="ARBA00022827"/>
    </source>
</evidence>
<dbReference type="InterPro" id="IPR055178">
    <property type="entry name" value="RsdA/BaiN/AoA(So)-like_dom"/>
</dbReference>
<dbReference type="NCBIfam" id="TIGR03862">
    <property type="entry name" value="flavo_PP4765"/>
    <property type="match status" value="1"/>
</dbReference>
<keyword evidence="7" id="KW-1185">Reference proteome</keyword>
<dbReference type="RefSeq" id="WP_159963839.1">
    <property type="nucleotide sequence ID" value="NZ_APKE01000005.1"/>
</dbReference>
<organism evidence="6 7">
    <name type="scientific">Profundibacterium mesophilum KAUST100406-0324</name>
    <dbReference type="NCBI Taxonomy" id="1037889"/>
    <lineage>
        <taxon>Bacteria</taxon>
        <taxon>Pseudomonadati</taxon>
        <taxon>Pseudomonadota</taxon>
        <taxon>Alphaproteobacteria</taxon>
        <taxon>Rhodobacterales</taxon>
        <taxon>Roseobacteraceae</taxon>
        <taxon>Profundibacterium</taxon>
    </lineage>
</organism>
<comment type="caution">
    <text evidence="6">The sequence shown here is derived from an EMBL/GenBank/DDBJ whole genome shotgun (WGS) entry which is preliminary data.</text>
</comment>
<dbReference type="InterPro" id="IPR023166">
    <property type="entry name" value="BaiN-like_dom_sf"/>
</dbReference>
<dbReference type="Proteomes" id="UP000698242">
    <property type="component" value="Unassembled WGS sequence"/>
</dbReference>
<dbReference type="Gene3D" id="3.50.50.60">
    <property type="entry name" value="FAD/NAD(P)-binding domain"/>
    <property type="match status" value="1"/>
</dbReference>
<dbReference type="NCBIfam" id="TIGR00275">
    <property type="entry name" value="aminoacetone oxidase family FAD-binding enzyme"/>
    <property type="match status" value="1"/>
</dbReference>
<feature type="domain" description="RsdA/BaiN/AoA(So)-like insert" evidence="5">
    <location>
        <begin position="203"/>
        <end position="344"/>
    </location>
</feature>